<evidence type="ECO:0000256" key="2">
    <source>
        <dbReference type="SAM" id="SignalP"/>
    </source>
</evidence>
<accession>A0A1X3D552</accession>
<sequence length="71" mass="7748">MQARKFIGVVLCGLSLKVSAFPAASVILPPIEGHLVVVVQNLKENTDKATLPIKHNTVEKPTDNNTQPPYR</sequence>
<gene>
    <name evidence="3" type="ORF">BV912_12300</name>
</gene>
<dbReference type="AlphaFoldDB" id="A0A1X3D552"/>
<dbReference type="EMBL" id="MTAB01000053">
    <property type="protein sequence ID" value="OSI14926.1"/>
    <property type="molecule type" value="Genomic_DNA"/>
</dbReference>
<proteinExistence type="predicted"/>
<protein>
    <submittedName>
        <fullName evidence="3">Uncharacterized protein</fullName>
    </submittedName>
</protein>
<name>A0A1X3D552_9NEIS</name>
<feature type="region of interest" description="Disordered" evidence="1">
    <location>
        <begin position="52"/>
        <end position="71"/>
    </location>
</feature>
<keyword evidence="2" id="KW-0732">Signal</keyword>
<feature type="chain" id="PRO_5012485189" evidence="2">
    <location>
        <begin position="21"/>
        <end position="71"/>
    </location>
</feature>
<dbReference type="RefSeq" id="WP_085360889.1">
    <property type="nucleotide sequence ID" value="NZ_MTAB01000053.1"/>
</dbReference>
<comment type="caution">
    <text evidence="3">The sequence shown here is derived from an EMBL/GenBank/DDBJ whole genome shotgun (WGS) entry which is preliminary data.</text>
</comment>
<reference evidence="4" key="1">
    <citation type="submission" date="2017-01" db="EMBL/GenBank/DDBJ databases">
        <authorList>
            <person name="Mah S.A."/>
            <person name="Swanson W.J."/>
            <person name="Moy G.W."/>
            <person name="Vacquier V.D."/>
        </authorList>
    </citation>
    <scope>NUCLEOTIDE SEQUENCE [LARGE SCALE GENOMIC DNA]</scope>
    <source>
        <strain evidence="4">124861</strain>
    </source>
</reference>
<feature type="signal peptide" evidence="2">
    <location>
        <begin position="1"/>
        <end position="20"/>
    </location>
</feature>
<organism evidence="3 4">
    <name type="scientific">Neisseria dumasiana</name>
    <dbReference type="NCBI Taxonomy" id="1931275"/>
    <lineage>
        <taxon>Bacteria</taxon>
        <taxon>Pseudomonadati</taxon>
        <taxon>Pseudomonadota</taxon>
        <taxon>Betaproteobacteria</taxon>
        <taxon>Neisseriales</taxon>
        <taxon>Neisseriaceae</taxon>
        <taxon>Neisseria</taxon>
    </lineage>
</organism>
<dbReference type="Proteomes" id="UP000193303">
    <property type="component" value="Unassembled WGS sequence"/>
</dbReference>
<evidence type="ECO:0000256" key="1">
    <source>
        <dbReference type="SAM" id="MobiDB-lite"/>
    </source>
</evidence>
<evidence type="ECO:0000313" key="3">
    <source>
        <dbReference type="EMBL" id="OSI14926.1"/>
    </source>
</evidence>
<evidence type="ECO:0000313" key="4">
    <source>
        <dbReference type="Proteomes" id="UP000193303"/>
    </source>
</evidence>